<dbReference type="CDD" id="cd00821">
    <property type="entry name" value="PH"/>
    <property type="match status" value="1"/>
</dbReference>
<feature type="non-terminal residue" evidence="3">
    <location>
        <position position="1"/>
    </location>
</feature>
<evidence type="ECO:0000313" key="3">
    <source>
        <dbReference type="EMBL" id="PAA75952.1"/>
    </source>
</evidence>
<dbReference type="Proteomes" id="UP000215902">
    <property type="component" value="Unassembled WGS sequence"/>
</dbReference>
<name>A0A267FSM5_9PLAT</name>
<proteinExistence type="predicted"/>
<protein>
    <recommendedName>
        <fullName evidence="2">PH domain-containing protein</fullName>
    </recommendedName>
</protein>
<comment type="caution">
    <text evidence="3">The sequence shown here is derived from an EMBL/GenBank/DDBJ whole genome shotgun (WGS) entry which is preliminary data.</text>
</comment>
<reference evidence="3 4" key="1">
    <citation type="submission" date="2017-06" db="EMBL/GenBank/DDBJ databases">
        <title>A platform for efficient transgenesis in Macrostomum lignano, a flatworm model organism for stem cell research.</title>
        <authorList>
            <person name="Berezikov E."/>
        </authorList>
    </citation>
    <scope>NUCLEOTIDE SEQUENCE [LARGE SCALE GENOMIC DNA]</scope>
    <source>
        <strain evidence="3">DV1</strain>
        <tissue evidence="3">Whole organism</tissue>
    </source>
</reference>
<feature type="region of interest" description="Disordered" evidence="1">
    <location>
        <begin position="1"/>
        <end position="24"/>
    </location>
</feature>
<dbReference type="SMART" id="SM00233">
    <property type="entry name" value="PH"/>
    <property type="match status" value="1"/>
</dbReference>
<evidence type="ECO:0000259" key="2">
    <source>
        <dbReference type="PROSITE" id="PS50003"/>
    </source>
</evidence>
<dbReference type="InterPro" id="IPR001849">
    <property type="entry name" value="PH_domain"/>
</dbReference>
<dbReference type="PROSITE" id="PS50003">
    <property type="entry name" value="PH_DOMAIN"/>
    <property type="match status" value="1"/>
</dbReference>
<feature type="compositionally biased region" description="Low complexity" evidence="1">
    <location>
        <begin position="14"/>
        <end position="24"/>
    </location>
</feature>
<dbReference type="SUPFAM" id="SSF50729">
    <property type="entry name" value="PH domain-like"/>
    <property type="match status" value="1"/>
</dbReference>
<dbReference type="AlphaFoldDB" id="A0A267FSM5"/>
<gene>
    <name evidence="3" type="ORF">BOX15_Mlig033198g3</name>
</gene>
<accession>A0A267FSM5</accession>
<evidence type="ECO:0000256" key="1">
    <source>
        <dbReference type="SAM" id="MobiDB-lite"/>
    </source>
</evidence>
<dbReference type="Pfam" id="PF00169">
    <property type="entry name" value="PH"/>
    <property type="match status" value="1"/>
</dbReference>
<sequence>RQMSEEVPAGGGNASEAPAAPPAAAAAAEGYLQKRSRILHRWERVYCRLLDGGRLAYASEPPNGESTASDWAVKRAKCLQLSACTIRPLAGRERAFEILTGDGRQTVALSAESDEDLDMWMSAFLVARAERRGGSGANSNTGCSVQ</sequence>
<keyword evidence="4" id="KW-1185">Reference proteome</keyword>
<feature type="domain" description="PH" evidence="2">
    <location>
        <begin position="25"/>
        <end position="129"/>
    </location>
</feature>
<dbReference type="EMBL" id="NIVC01000854">
    <property type="protein sequence ID" value="PAA75952.1"/>
    <property type="molecule type" value="Genomic_DNA"/>
</dbReference>
<organism evidence="3 4">
    <name type="scientific">Macrostomum lignano</name>
    <dbReference type="NCBI Taxonomy" id="282301"/>
    <lineage>
        <taxon>Eukaryota</taxon>
        <taxon>Metazoa</taxon>
        <taxon>Spiralia</taxon>
        <taxon>Lophotrochozoa</taxon>
        <taxon>Platyhelminthes</taxon>
        <taxon>Rhabditophora</taxon>
        <taxon>Macrostomorpha</taxon>
        <taxon>Macrostomida</taxon>
        <taxon>Macrostomidae</taxon>
        <taxon>Macrostomum</taxon>
    </lineage>
</organism>
<dbReference type="Gene3D" id="2.30.29.30">
    <property type="entry name" value="Pleckstrin-homology domain (PH domain)/Phosphotyrosine-binding domain (PTB)"/>
    <property type="match status" value="1"/>
</dbReference>
<dbReference type="InterPro" id="IPR011993">
    <property type="entry name" value="PH-like_dom_sf"/>
</dbReference>
<evidence type="ECO:0000313" key="4">
    <source>
        <dbReference type="Proteomes" id="UP000215902"/>
    </source>
</evidence>